<dbReference type="InterPro" id="IPR051940">
    <property type="entry name" value="Chitin_bind-dev_reg"/>
</dbReference>
<dbReference type="Pfam" id="PF01607">
    <property type="entry name" value="CBM_14"/>
    <property type="match status" value="3"/>
</dbReference>
<evidence type="ECO:0000256" key="7">
    <source>
        <dbReference type="SAM" id="SignalP"/>
    </source>
</evidence>
<dbReference type="SUPFAM" id="SSF57625">
    <property type="entry name" value="Invertebrate chitin-binding proteins"/>
    <property type="match status" value="3"/>
</dbReference>
<reference evidence="9 10" key="1">
    <citation type="submission" date="2023-11" db="EMBL/GenBank/DDBJ databases">
        <authorList>
            <person name="Okamura Y."/>
        </authorList>
    </citation>
    <scope>NUCLEOTIDE SEQUENCE [LARGE SCALE GENOMIC DNA]</scope>
</reference>
<dbReference type="Gene3D" id="2.170.140.10">
    <property type="entry name" value="Chitin binding domain"/>
    <property type="match status" value="3"/>
</dbReference>
<dbReference type="PROSITE" id="PS50940">
    <property type="entry name" value="CHIT_BIND_II"/>
    <property type="match status" value="3"/>
</dbReference>
<evidence type="ECO:0000256" key="3">
    <source>
        <dbReference type="ARBA" id="ARBA00022737"/>
    </source>
</evidence>
<sequence>MRFLVIVACVCAVAYAQIESDDSLIPKEEFAVEESVDGIENTDFSSLRESSDVGAASQDNVANVQESSDASDDVSNVRASSDTEGDRQAKYLAADQYEEQSAPRPLSSKTCIEKNERYSIPGSCDKYIECLNGTAEEKVCPDGLRYNPDVKFNVYPCQYPIDVPCLGRSALQPAQATADCPHQFGYFKVGDSKNCGTFKNCVNGVAYEFNCPEGLAFSSETYRCEWPDLVPDCDVEAFLGFRCPEVRVSKELGPPAGYRFYRSSDDCQKYFICIDGRPRRLACGGYTAFDDLSESCVAADEISACPLELRNRAELSRKAESQRLTAENAFGNRRNNVEEATTYSPYNGVVVQNLQEDDAEVQNQDIDNNGELEQPEI</sequence>
<evidence type="ECO:0000256" key="1">
    <source>
        <dbReference type="ARBA" id="ARBA00022669"/>
    </source>
</evidence>
<dbReference type="GO" id="GO:0008061">
    <property type="term" value="F:chitin binding"/>
    <property type="evidence" value="ECO:0007669"/>
    <property type="project" value="UniProtKB-KW"/>
</dbReference>
<dbReference type="InterPro" id="IPR002557">
    <property type="entry name" value="Chitin-bd_dom"/>
</dbReference>
<evidence type="ECO:0000313" key="10">
    <source>
        <dbReference type="Proteomes" id="UP001497472"/>
    </source>
</evidence>
<evidence type="ECO:0000259" key="8">
    <source>
        <dbReference type="PROSITE" id="PS50940"/>
    </source>
</evidence>
<keyword evidence="2 7" id="KW-0732">Signal</keyword>
<dbReference type="Proteomes" id="UP001497472">
    <property type="component" value="Unassembled WGS sequence"/>
</dbReference>
<dbReference type="AlphaFoldDB" id="A0AAV1JHE6"/>
<dbReference type="InterPro" id="IPR036508">
    <property type="entry name" value="Chitin-bd_dom_sf"/>
</dbReference>
<feature type="compositionally biased region" description="Polar residues" evidence="6">
    <location>
        <begin position="57"/>
        <end position="82"/>
    </location>
</feature>
<dbReference type="EMBL" id="CAVLEF010000010">
    <property type="protein sequence ID" value="CAK1548352.1"/>
    <property type="molecule type" value="Genomic_DNA"/>
</dbReference>
<accession>A0AAV1JHE6</accession>
<keyword evidence="1" id="KW-0147">Chitin-binding</keyword>
<evidence type="ECO:0000313" key="9">
    <source>
        <dbReference type="EMBL" id="CAK1548352.1"/>
    </source>
</evidence>
<feature type="signal peptide" evidence="7">
    <location>
        <begin position="1"/>
        <end position="16"/>
    </location>
</feature>
<evidence type="ECO:0000256" key="4">
    <source>
        <dbReference type="ARBA" id="ARBA00023157"/>
    </source>
</evidence>
<organism evidence="9 10">
    <name type="scientific">Leptosia nina</name>
    <dbReference type="NCBI Taxonomy" id="320188"/>
    <lineage>
        <taxon>Eukaryota</taxon>
        <taxon>Metazoa</taxon>
        <taxon>Ecdysozoa</taxon>
        <taxon>Arthropoda</taxon>
        <taxon>Hexapoda</taxon>
        <taxon>Insecta</taxon>
        <taxon>Pterygota</taxon>
        <taxon>Neoptera</taxon>
        <taxon>Endopterygota</taxon>
        <taxon>Lepidoptera</taxon>
        <taxon>Glossata</taxon>
        <taxon>Ditrysia</taxon>
        <taxon>Papilionoidea</taxon>
        <taxon>Pieridae</taxon>
        <taxon>Pierinae</taxon>
        <taxon>Leptosia</taxon>
    </lineage>
</organism>
<feature type="chain" id="PRO_5043998930" description="Chitin-binding type-2 domain-containing protein" evidence="7">
    <location>
        <begin position="17"/>
        <end position="377"/>
    </location>
</feature>
<keyword evidence="3" id="KW-0677">Repeat</keyword>
<evidence type="ECO:0000256" key="5">
    <source>
        <dbReference type="ARBA" id="ARBA00023180"/>
    </source>
</evidence>
<dbReference type="GO" id="GO:0005576">
    <property type="term" value="C:extracellular region"/>
    <property type="evidence" value="ECO:0007669"/>
    <property type="project" value="InterPro"/>
</dbReference>
<comment type="caution">
    <text evidence="9">The sequence shown here is derived from an EMBL/GenBank/DDBJ whole genome shotgun (WGS) entry which is preliminary data.</text>
</comment>
<dbReference type="PROSITE" id="PS00018">
    <property type="entry name" value="EF_HAND_1"/>
    <property type="match status" value="1"/>
</dbReference>
<feature type="region of interest" description="Disordered" evidence="6">
    <location>
        <begin position="48"/>
        <end position="87"/>
    </location>
</feature>
<dbReference type="PANTHER" id="PTHR23301:SF98">
    <property type="entry name" value="CHITIN-BINDING TYPE-2 DOMAIN-CONTAINING PROTEIN-RELATED"/>
    <property type="match status" value="1"/>
</dbReference>
<evidence type="ECO:0000256" key="6">
    <source>
        <dbReference type="SAM" id="MobiDB-lite"/>
    </source>
</evidence>
<protein>
    <recommendedName>
        <fullName evidence="8">Chitin-binding type-2 domain-containing protein</fullName>
    </recommendedName>
</protein>
<proteinExistence type="predicted"/>
<feature type="domain" description="Chitin-binding type-2" evidence="8">
    <location>
        <begin position="240"/>
        <end position="307"/>
    </location>
</feature>
<feature type="domain" description="Chitin-binding type-2" evidence="8">
    <location>
        <begin position="177"/>
        <end position="235"/>
    </location>
</feature>
<dbReference type="PANTHER" id="PTHR23301">
    <property type="entry name" value="CHITIN BINDING PERITROPHIN-A"/>
    <property type="match status" value="1"/>
</dbReference>
<gene>
    <name evidence="9" type="ORF">LNINA_LOCUS7756</name>
</gene>
<keyword evidence="10" id="KW-1185">Reference proteome</keyword>
<dbReference type="SMART" id="SM00494">
    <property type="entry name" value="ChtBD2"/>
    <property type="match status" value="3"/>
</dbReference>
<dbReference type="InterPro" id="IPR018247">
    <property type="entry name" value="EF_Hand_1_Ca_BS"/>
</dbReference>
<feature type="domain" description="Chitin-binding type-2" evidence="8">
    <location>
        <begin position="108"/>
        <end position="167"/>
    </location>
</feature>
<evidence type="ECO:0000256" key="2">
    <source>
        <dbReference type="ARBA" id="ARBA00022729"/>
    </source>
</evidence>
<keyword evidence="4" id="KW-1015">Disulfide bond</keyword>
<keyword evidence="5" id="KW-0325">Glycoprotein</keyword>
<name>A0AAV1JHE6_9NEOP</name>